<accession>A0A1H6TT69</accession>
<proteinExistence type="predicted"/>
<feature type="transmembrane region" description="Helical" evidence="5">
    <location>
        <begin position="154"/>
        <end position="176"/>
    </location>
</feature>
<dbReference type="STRING" id="1416801.SAMN05192553_101470"/>
<keyword evidence="3 5" id="KW-1133">Transmembrane helix</keyword>
<dbReference type="GO" id="GO:0016020">
    <property type="term" value="C:membrane"/>
    <property type="evidence" value="ECO:0007669"/>
    <property type="project" value="InterPro"/>
</dbReference>
<feature type="transmembrane region" description="Helical" evidence="5">
    <location>
        <begin position="374"/>
        <end position="396"/>
    </location>
</feature>
<dbReference type="Gene3D" id="1.20.1250.20">
    <property type="entry name" value="MFS general substrate transporter like domains"/>
    <property type="match status" value="2"/>
</dbReference>
<dbReference type="PANTHER" id="PTHR43826:SF3">
    <property type="entry name" value="GLUCOSE-6-PHOSPHATE EXCHANGER SLC37A4"/>
    <property type="match status" value="1"/>
</dbReference>
<feature type="transmembrane region" description="Helical" evidence="5">
    <location>
        <begin position="250"/>
        <end position="270"/>
    </location>
</feature>
<keyword evidence="4 5" id="KW-0472">Membrane</keyword>
<dbReference type="SUPFAM" id="SSF103473">
    <property type="entry name" value="MFS general substrate transporter"/>
    <property type="match status" value="1"/>
</dbReference>
<dbReference type="GO" id="GO:0061513">
    <property type="term" value="F:glucose 6-phosphate:phosphate antiporter activity"/>
    <property type="evidence" value="ECO:0007669"/>
    <property type="project" value="TreeGrafter"/>
</dbReference>
<keyword evidence="2 5" id="KW-0812">Transmembrane</keyword>
<evidence type="ECO:0000256" key="4">
    <source>
        <dbReference type="ARBA" id="ARBA00023136"/>
    </source>
</evidence>
<gene>
    <name evidence="7" type="ORF">SAMN05192553_101470</name>
</gene>
<feature type="transmembrane region" description="Helical" evidence="5">
    <location>
        <begin position="213"/>
        <end position="238"/>
    </location>
</feature>
<comment type="subcellular location">
    <subcellularLocation>
        <location evidence="1">Endomembrane system</location>
        <topology evidence="1">Multi-pass membrane protein</topology>
    </subcellularLocation>
</comment>
<dbReference type="GO" id="GO:0012505">
    <property type="term" value="C:endomembrane system"/>
    <property type="evidence" value="ECO:0007669"/>
    <property type="project" value="UniProtKB-SubCell"/>
</dbReference>
<feature type="transmembrane region" description="Helical" evidence="5">
    <location>
        <begin position="128"/>
        <end position="148"/>
    </location>
</feature>
<dbReference type="EMBL" id="FNZH01000001">
    <property type="protein sequence ID" value="SEI83273.1"/>
    <property type="molecule type" value="Genomic_DNA"/>
</dbReference>
<name>A0A1H6TT69_9BACT</name>
<dbReference type="PANTHER" id="PTHR43826">
    <property type="entry name" value="GLUCOSE-6-PHOSPHATE EXCHANGER SLC37A4"/>
    <property type="match status" value="1"/>
</dbReference>
<evidence type="ECO:0000256" key="1">
    <source>
        <dbReference type="ARBA" id="ARBA00004127"/>
    </source>
</evidence>
<dbReference type="InterPro" id="IPR036259">
    <property type="entry name" value="MFS_trans_sf"/>
</dbReference>
<evidence type="ECO:0000256" key="2">
    <source>
        <dbReference type="ARBA" id="ARBA00022692"/>
    </source>
</evidence>
<dbReference type="InterPro" id="IPR051337">
    <property type="entry name" value="OPA_Antiporter"/>
</dbReference>
<evidence type="ECO:0000313" key="7">
    <source>
        <dbReference type="EMBL" id="SEI83273.1"/>
    </source>
</evidence>
<feature type="transmembrane region" description="Helical" evidence="5">
    <location>
        <begin position="334"/>
        <end position="354"/>
    </location>
</feature>
<evidence type="ECO:0000313" key="8">
    <source>
        <dbReference type="Proteomes" id="UP000199403"/>
    </source>
</evidence>
<dbReference type="GO" id="GO:0035435">
    <property type="term" value="P:phosphate ion transmembrane transport"/>
    <property type="evidence" value="ECO:0007669"/>
    <property type="project" value="TreeGrafter"/>
</dbReference>
<dbReference type="InterPro" id="IPR000849">
    <property type="entry name" value="Sugar_P_transporter"/>
</dbReference>
<dbReference type="Pfam" id="PF07690">
    <property type="entry name" value="MFS_1"/>
    <property type="match status" value="1"/>
</dbReference>
<feature type="domain" description="Major facilitator superfamily (MFS) profile" evidence="6">
    <location>
        <begin position="1"/>
        <end position="397"/>
    </location>
</feature>
<feature type="transmembrane region" description="Helical" evidence="5">
    <location>
        <begin position="282"/>
        <end position="299"/>
    </location>
</feature>
<dbReference type="OrthoDB" id="9766638at2"/>
<evidence type="ECO:0000256" key="5">
    <source>
        <dbReference type="SAM" id="Phobius"/>
    </source>
</evidence>
<dbReference type="InterPro" id="IPR011701">
    <property type="entry name" value="MFS"/>
</dbReference>
<sequence>MLLATMFCYLFFYTGRHNFGWAATEMATDLGISYAMIGWISAAMLFGYAFGQFVNGNLADRFSPRNMIVLGALLSVGANVAISFGTTYTYILVLWALNGYFQSMAWAPGSRLISNWWEREERGKAFGLYTMAAGSSSVVTFLLSILILQNGIPWPYLFRLPVLFLLFAAIVFFLVARSKPSQKGYPDLYPDLPNQPTISWMERYRVVLKNKRFLLTSLSLGFESMARYGLLVWVPVHFLGTVSTDGEESLWGSLLLPIGMALGAFSFGILSDKVFYGNRVRSIGMGMLLAAGTMLAIYLTPPENWQLGAVWMFLAGFFVYGPQANFWPLSPEILGEKFVGTGVGIMNTSAYLFAAMGEPILGKIIDSSGSSTPVFLALAVICFLSAGTIQLSSYAAKPVVHSEIT</sequence>
<dbReference type="PIRSF" id="PIRSF002808">
    <property type="entry name" value="Hexose_phosphate_transp"/>
    <property type="match status" value="1"/>
</dbReference>
<feature type="transmembrane region" description="Helical" evidence="5">
    <location>
        <begin position="66"/>
        <end position="84"/>
    </location>
</feature>
<reference evidence="8" key="1">
    <citation type="submission" date="2016-10" db="EMBL/GenBank/DDBJ databases">
        <authorList>
            <person name="Varghese N."/>
            <person name="Submissions S."/>
        </authorList>
    </citation>
    <scope>NUCLEOTIDE SEQUENCE [LARGE SCALE GENOMIC DNA]</scope>
    <source>
        <strain evidence="8">IBRC-M 10761</strain>
    </source>
</reference>
<dbReference type="AlphaFoldDB" id="A0A1H6TT69"/>
<dbReference type="Proteomes" id="UP000199403">
    <property type="component" value="Unassembled WGS sequence"/>
</dbReference>
<evidence type="ECO:0000256" key="3">
    <source>
        <dbReference type="ARBA" id="ARBA00022989"/>
    </source>
</evidence>
<feature type="transmembrane region" description="Helical" evidence="5">
    <location>
        <begin position="305"/>
        <end position="322"/>
    </location>
</feature>
<feature type="transmembrane region" description="Helical" evidence="5">
    <location>
        <begin position="32"/>
        <end position="54"/>
    </location>
</feature>
<dbReference type="InterPro" id="IPR020846">
    <property type="entry name" value="MFS_dom"/>
</dbReference>
<organism evidence="7 8">
    <name type="scientific">Cyclobacterium xiamenense</name>
    <dbReference type="NCBI Taxonomy" id="1297121"/>
    <lineage>
        <taxon>Bacteria</taxon>
        <taxon>Pseudomonadati</taxon>
        <taxon>Bacteroidota</taxon>
        <taxon>Cytophagia</taxon>
        <taxon>Cytophagales</taxon>
        <taxon>Cyclobacteriaceae</taxon>
        <taxon>Cyclobacterium</taxon>
    </lineage>
</organism>
<dbReference type="PROSITE" id="PS50850">
    <property type="entry name" value="MFS"/>
    <property type="match status" value="1"/>
</dbReference>
<protein>
    <submittedName>
        <fullName evidence="7">MFS transporter, OPA family, glycerol-3-phosphate transporter</fullName>
    </submittedName>
</protein>
<keyword evidence="8" id="KW-1185">Reference proteome</keyword>
<evidence type="ECO:0000259" key="6">
    <source>
        <dbReference type="PROSITE" id="PS50850"/>
    </source>
</evidence>